<dbReference type="FunFam" id="1.10.8.60:FF:000005">
    <property type="entry name" value="26S protease regulatory subunit 7"/>
    <property type="match status" value="1"/>
</dbReference>
<comment type="similarity">
    <text evidence="2">Belongs to the AAA ATPase family.</text>
</comment>
<keyword evidence="11" id="KW-1185">Reference proteome</keyword>
<dbReference type="GO" id="GO:0000502">
    <property type="term" value="C:proteasome complex"/>
    <property type="evidence" value="ECO:0007669"/>
    <property type="project" value="UniProtKB-KW"/>
</dbReference>
<evidence type="ECO:0000256" key="5">
    <source>
        <dbReference type="ARBA" id="ARBA00022741"/>
    </source>
</evidence>
<reference evidence="10 11" key="1">
    <citation type="journal article" date="2018" name="Gigascience">
        <title>Genomes of trombidid mites reveal novel predicted allergens and laterally-transferred genes associated with secondary metabolism.</title>
        <authorList>
            <person name="Dong X."/>
            <person name="Chaisiri K."/>
            <person name="Xia D."/>
            <person name="Armstrong S.D."/>
            <person name="Fang Y."/>
            <person name="Donnelly M.J."/>
            <person name="Kadowaki T."/>
            <person name="McGarry J.W."/>
            <person name="Darby A.C."/>
            <person name="Makepeace B.L."/>
        </authorList>
    </citation>
    <scope>NUCLEOTIDE SEQUENCE [LARGE SCALE GENOMIC DNA]</scope>
    <source>
        <strain evidence="10">UoL-UT</strain>
    </source>
</reference>
<name>A0A443SB26_9ACAR</name>
<organism evidence="10 11">
    <name type="scientific">Leptotrombidium deliense</name>
    <dbReference type="NCBI Taxonomy" id="299467"/>
    <lineage>
        <taxon>Eukaryota</taxon>
        <taxon>Metazoa</taxon>
        <taxon>Ecdysozoa</taxon>
        <taxon>Arthropoda</taxon>
        <taxon>Chelicerata</taxon>
        <taxon>Arachnida</taxon>
        <taxon>Acari</taxon>
        <taxon>Acariformes</taxon>
        <taxon>Trombidiformes</taxon>
        <taxon>Prostigmata</taxon>
        <taxon>Anystina</taxon>
        <taxon>Parasitengona</taxon>
        <taxon>Trombiculoidea</taxon>
        <taxon>Trombiculidae</taxon>
        <taxon>Leptotrombidium</taxon>
    </lineage>
</organism>
<dbReference type="GO" id="GO:0016887">
    <property type="term" value="F:ATP hydrolysis activity"/>
    <property type="evidence" value="ECO:0007669"/>
    <property type="project" value="InterPro"/>
</dbReference>
<dbReference type="GO" id="GO:0005737">
    <property type="term" value="C:cytoplasm"/>
    <property type="evidence" value="ECO:0007669"/>
    <property type="project" value="UniProtKB-SubCell"/>
</dbReference>
<dbReference type="PANTHER" id="PTHR23073">
    <property type="entry name" value="26S PROTEASOME REGULATORY SUBUNIT"/>
    <property type="match status" value="1"/>
</dbReference>
<dbReference type="STRING" id="299467.A0A443SB26"/>
<evidence type="ECO:0000256" key="8">
    <source>
        <dbReference type="ARBA" id="ARBA00030937"/>
    </source>
</evidence>
<dbReference type="OrthoDB" id="1664597at2759"/>
<evidence type="ECO:0000256" key="1">
    <source>
        <dbReference type="ARBA" id="ARBA00004496"/>
    </source>
</evidence>
<dbReference type="InterPro" id="IPR048723">
    <property type="entry name" value="OB_PRS7"/>
</dbReference>
<feature type="domain" description="AAA+ ATPase" evidence="9">
    <location>
        <begin position="181"/>
        <end position="320"/>
    </location>
</feature>
<evidence type="ECO:0000256" key="6">
    <source>
        <dbReference type="ARBA" id="ARBA00022840"/>
    </source>
</evidence>
<dbReference type="GO" id="GO:0005524">
    <property type="term" value="F:ATP binding"/>
    <property type="evidence" value="ECO:0007669"/>
    <property type="project" value="UniProtKB-KW"/>
</dbReference>
<dbReference type="Gene3D" id="2.40.50.140">
    <property type="entry name" value="Nucleic acid-binding proteins"/>
    <property type="match status" value="1"/>
</dbReference>
<dbReference type="InterPro" id="IPR041569">
    <property type="entry name" value="AAA_lid_3"/>
</dbReference>
<keyword evidence="10" id="KW-0645">Protease</keyword>
<dbReference type="VEuPathDB" id="VectorBase:LDEU007350"/>
<keyword evidence="7" id="KW-0647">Proteasome</keyword>
<dbReference type="Pfam" id="PF17862">
    <property type="entry name" value="AAA_lid_3"/>
    <property type="match status" value="1"/>
</dbReference>
<proteinExistence type="inferred from homology"/>
<dbReference type="SUPFAM" id="SSF52540">
    <property type="entry name" value="P-loop containing nucleoside triphosphate hydrolases"/>
    <property type="match status" value="1"/>
</dbReference>
<dbReference type="FunFam" id="3.40.50.300:FF:003005">
    <property type="entry name" value="26S protease regulatory subunit 7"/>
    <property type="match status" value="1"/>
</dbReference>
<evidence type="ECO:0000256" key="7">
    <source>
        <dbReference type="ARBA" id="ARBA00022942"/>
    </source>
</evidence>
<dbReference type="InterPro" id="IPR003959">
    <property type="entry name" value="ATPase_AAA_core"/>
</dbReference>
<dbReference type="InterPro" id="IPR003593">
    <property type="entry name" value="AAA+_ATPase"/>
</dbReference>
<dbReference type="GO" id="GO:0006508">
    <property type="term" value="P:proteolysis"/>
    <property type="evidence" value="ECO:0007669"/>
    <property type="project" value="UniProtKB-KW"/>
</dbReference>
<sequence length="406" mass="45543">EVHVLETFNFGIYDSGISKLTEDIEQLHKQVNNIKSAVDGSNLGIGPTDTWNINADTENLMSDTALYVARVTSIPNLEDNKKGYGVKIPAYGPYVVNITERVPENEIKVGTRVGVFRDNKNINRVLPPKTDPILKMMEVEQKPEVTYEDIGGCDKQIQLIQEVIEMPLLDPQRFDRIGIDPPRGVLLFGPPGTGKTMCARAAANRTKAVFVRVIGSKILGKYIGEGPRLIRELFDMARQKPACIIFFDEVDAFATSRHANEHEGSDEQHRVLLELIIQLDGFDPRGNIKVILNTNRPDMLDTALLRPGRVDRRIEFGIPDLKGRTEIFKLQTRKMSVEPNVRYELLARLCTNSTGADICSVCTEAGMHAIRERRRIALESDFLKAVNKVMKTNSKFGATAIYMTFN</sequence>
<dbReference type="InterPro" id="IPR050221">
    <property type="entry name" value="26S_Proteasome_ATPase"/>
</dbReference>
<gene>
    <name evidence="10" type="ORF">B4U80_04352</name>
</gene>
<evidence type="ECO:0000313" key="11">
    <source>
        <dbReference type="Proteomes" id="UP000288716"/>
    </source>
</evidence>
<comment type="subcellular location">
    <subcellularLocation>
        <location evidence="1">Cytoplasm</location>
    </subcellularLocation>
</comment>
<evidence type="ECO:0000259" key="9">
    <source>
        <dbReference type="SMART" id="SM00382"/>
    </source>
</evidence>
<dbReference type="AlphaFoldDB" id="A0A443SB26"/>
<evidence type="ECO:0000256" key="2">
    <source>
        <dbReference type="ARBA" id="ARBA00006914"/>
    </source>
</evidence>
<feature type="non-terminal residue" evidence="10">
    <location>
        <position position="1"/>
    </location>
</feature>
<keyword evidence="4" id="KW-0963">Cytoplasm</keyword>
<dbReference type="Pfam" id="PF21236">
    <property type="entry name" value="OB_PRS7"/>
    <property type="match status" value="1"/>
</dbReference>
<keyword evidence="10" id="KW-0378">Hydrolase</keyword>
<dbReference type="Proteomes" id="UP000288716">
    <property type="component" value="Unassembled WGS sequence"/>
</dbReference>
<comment type="caution">
    <text evidence="10">The sequence shown here is derived from an EMBL/GenBank/DDBJ whole genome shotgun (WGS) entry which is preliminary data.</text>
</comment>
<dbReference type="Pfam" id="PF00004">
    <property type="entry name" value="AAA"/>
    <property type="match status" value="1"/>
</dbReference>
<accession>A0A443SB26</accession>
<keyword evidence="5" id="KW-0547">Nucleotide-binding</keyword>
<protein>
    <recommendedName>
        <fullName evidence="3">26S proteasome regulatory subunit 7</fullName>
    </recommendedName>
    <alternativeName>
        <fullName evidence="8">Proteasome 26S subunit ATPase 2</fullName>
    </alternativeName>
</protein>
<dbReference type="EMBL" id="NCKV01004537">
    <property type="protein sequence ID" value="RWS24690.1"/>
    <property type="molecule type" value="Genomic_DNA"/>
</dbReference>
<dbReference type="SMART" id="SM00382">
    <property type="entry name" value="AAA"/>
    <property type="match status" value="1"/>
</dbReference>
<dbReference type="GO" id="GO:0008233">
    <property type="term" value="F:peptidase activity"/>
    <property type="evidence" value="ECO:0007669"/>
    <property type="project" value="UniProtKB-KW"/>
</dbReference>
<keyword evidence="6" id="KW-0067">ATP-binding</keyword>
<dbReference type="Gene3D" id="3.40.50.300">
    <property type="entry name" value="P-loop containing nucleotide triphosphate hydrolases"/>
    <property type="match status" value="1"/>
</dbReference>
<dbReference type="InterPro" id="IPR012340">
    <property type="entry name" value="NA-bd_OB-fold"/>
</dbReference>
<dbReference type="InterPro" id="IPR027417">
    <property type="entry name" value="P-loop_NTPase"/>
</dbReference>
<dbReference type="Gene3D" id="1.10.8.60">
    <property type="match status" value="1"/>
</dbReference>
<evidence type="ECO:0000313" key="10">
    <source>
        <dbReference type="EMBL" id="RWS24690.1"/>
    </source>
</evidence>
<evidence type="ECO:0000256" key="3">
    <source>
        <dbReference type="ARBA" id="ARBA00021111"/>
    </source>
</evidence>
<evidence type="ECO:0000256" key="4">
    <source>
        <dbReference type="ARBA" id="ARBA00022490"/>
    </source>
</evidence>